<evidence type="ECO:0000259" key="1">
    <source>
        <dbReference type="Pfam" id="PF07812"/>
    </source>
</evidence>
<comment type="caution">
    <text evidence="2">The sequence shown here is derived from an EMBL/GenBank/DDBJ whole genome shotgun (WGS) entry which is preliminary data.</text>
</comment>
<dbReference type="EMBL" id="JACIID010000013">
    <property type="protein sequence ID" value="MBB4538256.1"/>
    <property type="molecule type" value="Genomic_DNA"/>
</dbReference>
<dbReference type="Proteomes" id="UP000557344">
    <property type="component" value="Unassembled WGS sequence"/>
</dbReference>
<dbReference type="AlphaFoldDB" id="A0A7W6YBZ1"/>
<protein>
    <recommendedName>
        <fullName evidence="1">TfuA-like core domain-containing protein</fullName>
    </recommendedName>
</protein>
<name>A0A7W6YBZ1_RHIET</name>
<reference evidence="4 5" key="1">
    <citation type="submission" date="2020-08" db="EMBL/GenBank/DDBJ databases">
        <title>Genomic Encyclopedia of Type Strains, Phase IV (KMG-V): Genome sequencing to study the core and pangenomes of soil and plant-associated prokaryotes.</title>
        <authorList>
            <person name="Whitman W."/>
        </authorList>
    </citation>
    <scope>NUCLEOTIDE SEQUENCE [LARGE SCALE GENOMIC DNA]</scope>
    <source>
        <strain evidence="2 5">SEMIA 471</strain>
        <strain evidence="3 4">SEMIA 489</strain>
    </source>
</reference>
<sequence>MTASRFTSSASLRRRWKQIRRPILRDDIVVFLGPTLSEPEARTYLDAIYLPPVGCADVVRTVAKHAPAAIVLIDGVFGELPAVRHQEILWAVARGVRIYGAASIGALRAAELAPQGMIGHGLIYRWYRRHPLADDADVTVPMAPTALGSRALGDALIDIRLTLKKAERIGIIQRRLRCELESLARTLHFSERSFPKLLTAAENNHHPAGELQALKAWLKIGAANQKRTDAVNLLTYLARQNISNPNKPIQLEFELTESFANDMEYYNMLGTVLSKGT</sequence>
<dbReference type="EMBL" id="JACIHU010000013">
    <property type="protein sequence ID" value="MBB4482427.1"/>
    <property type="molecule type" value="Genomic_DNA"/>
</dbReference>
<evidence type="ECO:0000313" key="3">
    <source>
        <dbReference type="EMBL" id="MBB4538256.1"/>
    </source>
</evidence>
<evidence type="ECO:0000313" key="4">
    <source>
        <dbReference type="Proteomes" id="UP000523431"/>
    </source>
</evidence>
<dbReference type="RefSeq" id="WP_312883001.1">
    <property type="nucleotide sequence ID" value="NZ_JACIHU010000013.1"/>
</dbReference>
<dbReference type="Pfam" id="PF07812">
    <property type="entry name" value="TfuA"/>
    <property type="match status" value="1"/>
</dbReference>
<accession>A0A7W6YBZ1</accession>
<evidence type="ECO:0000313" key="5">
    <source>
        <dbReference type="Proteomes" id="UP000557344"/>
    </source>
</evidence>
<organism evidence="2 5">
    <name type="scientific">Rhizobium etli</name>
    <dbReference type="NCBI Taxonomy" id="29449"/>
    <lineage>
        <taxon>Bacteria</taxon>
        <taxon>Pseudomonadati</taxon>
        <taxon>Pseudomonadota</taxon>
        <taxon>Alphaproteobacteria</taxon>
        <taxon>Hyphomicrobiales</taxon>
        <taxon>Rhizobiaceae</taxon>
        <taxon>Rhizobium/Agrobacterium group</taxon>
        <taxon>Rhizobium</taxon>
    </lineage>
</organism>
<evidence type="ECO:0000313" key="2">
    <source>
        <dbReference type="EMBL" id="MBB4482427.1"/>
    </source>
</evidence>
<dbReference type="Proteomes" id="UP000523431">
    <property type="component" value="Unassembled WGS sequence"/>
</dbReference>
<dbReference type="InterPro" id="IPR012924">
    <property type="entry name" value="TfuA_core"/>
</dbReference>
<feature type="domain" description="TfuA-like core" evidence="1">
    <location>
        <begin position="74"/>
        <end position="193"/>
    </location>
</feature>
<gene>
    <name evidence="2" type="ORF">GGE46_005040</name>
    <name evidence="3" type="ORF">GGE57_005037</name>
</gene>
<proteinExistence type="predicted"/>